<proteinExistence type="predicted"/>
<keyword evidence="2 4" id="KW-0238">DNA-binding</keyword>
<dbReference type="PROSITE" id="PS51755">
    <property type="entry name" value="OMPR_PHOB"/>
    <property type="match status" value="1"/>
</dbReference>
<evidence type="ECO:0000256" key="2">
    <source>
        <dbReference type="ARBA" id="ARBA00023125"/>
    </source>
</evidence>
<gene>
    <name evidence="6" type="ORF">C7R92_02360</name>
</gene>
<dbReference type="SUPFAM" id="SSF46894">
    <property type="entry name" value="C-terminal effector domain of the bipartite response regulators"/>
    <property type="match status" value="1"/>
</dbReference>
<sequence length="60" mass="7250">MGFAPKEFELLRFLAVHPNKTFSREDLLSRVWNDQRVREARTVDVHVRKIRKKCFKALHK</sequence>
<comment type="caution">
    <text evidence="6">The sequence shown here is derived from an EMBL/GenBank/DDBJ whole genome shotgun (WGS) entry which is preliminary data.</text>
</comment>
<dbReference type="InterPro" id="IPR036388">
    <property type="entry name" value="WH-like_DNA-bd_sf"/>
</dbReference>
<dbReference type="InterPro" id="IPR016032">
    <property type="entry name" value="Sig_transdc_resp-reg_C-effctor"/>
</dbReference>
<evidence type="ECO:0000259" key="5">
    <source>
        <dbReference type="PROSITE" id="PS51755"/>
    </source>
</evidence>
<reference evidence="6 7" key="1">
    <citation type="submission" date="2018-03" db="EMBL/GenBank/DDBJ databases">
        <title>Brevisbacillus phylogenomics.</title>
        <authorList>
            <person name="Dunlap C."/>
        </authorList>
    </citation>
    <scope>NUCLEOTIDE SEQUENCE [LARGE SCALE GENOMIC DNA]</scope>
    <source>
        <strain evidence="6 7">NRRL B-41110</strain>
    </source>
</reference>
<dbReference type="Pfam" id="PF00486">
    <property type="entry name" value="Trans_reg_C"/>
    <property type="match status" value="1"/>
</dbReference>
<protein>
    <recommendedName>
        <fullName evidence="5">OmpR/PhoB-type domain-containing protein</fullName>
    </recommendedName>
</protein>
<evidence type="ECO:0000313" key="6">
    <source>
        <dbReference type="EMBL" id="PSK14468.1"/>
    </source>
</evidence>
<accession>A0ABX5FV89</accession>
<dbReference type="Gene3D" id="1.10.10.10">
    <property type="entry name" value="Winged helix-like DNA-binding domain superfamily/Winged helix DNA-binding domain"/>
    <property type="match status" value="1"/>
</dbReference>
<feature type="DNA-binding region" description="OmpR/PhoB-type" evidence="4">
    <location>
        <begin position="1"/>
        <end position="60"/>
    </location>
</feature>
<evidence type="ECO:0000256" key="4">
    <source>
        <dbReference type="PROSITE-ProRule" id="PRU01091"/>
    </source>
</evidence>
<dbReference type="SMART" id="SM00862">
    <property type="entry name" value="Trans_reg_C"/>
    <property type="match status" value="1"/>
</dbReference>
<evidence type="ECO:0000256" key="3">
    <source>
        <dbReference type="ARBA" id="ARBA00023163"/>
    </source>
</evidence>
<feature type="domain" description="OmpR/PhoB-type" evidence="5">
    <location>
        <begin position="1"/>
        <end position="60"/>
    </location>
</feature>
<name>A0ABX5FV89_9BACL</name>
<dbReference type="CDD" id="cd00383">
    <property type="entry name" value="trans_reg_C"/>
    <property type="match status" value="1"/>
</dbReference>
<organism evidence="6 7">
    <name type="scientific">Brevibacillus porteri</name>
    <dbReference type="NCBI Taxonomy" id="2126350"/>
    <lineage>
        <taxon>Bacteria</taxon>
        <taxon>Bacillati</taxon>
        <taxon>Bacillota</taxon>
        <taxon>Bacilli</taxon>
        <taxon>Bacillales</taxon>
        <taxon>Paenibacillaceae</taxon>
        <taxon>Brevibacillus</taxon>
    </lineage>
</organism>
<dbReference type="InterPro" id="IPR001867">
    <property type="entry name" value="OmpR/PhoB-type_DNA-bd"/>
</dbReference>
<dbReference type="Proteomes" id="UP000241645">
    <property type="component" value="Unassembled WGS sequence"/>
</dbReference>
<dbReference type="EMBL" id="PXZO01000002">
    <property type="protein sequence ID" value="PSK14468.1"/>
    <property type="molecule type" value="Genomic_DNA"/>
</dbReference>
<evidence type="ECO:0000256" key="1">
    <source>
        <dbReference type="ARBA" id="ARBA00023015"/>
    </source>
</evidence>
<keyword evidence="1" id="KW-0805">Transcription regulation</keyword>
<evidence type="ECO:0000313" key="7">
    <source>
        <dbReference type="Proteomes" id="UP000241645"/>
    </source>
</evidence>
<keyword evidence="3" id="KW-0804">Transcription</keyword>
<keyword evidence="7" id="KW-1185">Reference proteome</keyword>